<evidence type="ECO:0000313" key="4">
    <source>
        <dbReference type="Proteomes" id="UP000051378"/>
    </source>
</evidence>
<feature type="domain" description="Regulatory protein YycH-like" evidence="2">
    <location>
        <begin position="33"/>
        <end position="263"/>
    </location>
</feature>
<dbReference type="EMBL" id="AYZL01000006">
    <property type="protein sequence ID" value="KRN04855.1"/>
    <property type="molecule type" value="Genomic_DNA"/>
</dbReference>
<dbReference type="GO" id="GO:0016020">
    <property type="term" value="C:membrane"/>
    <property type="evidence" value="ECO:0007669"/>
    <property type="project" value="InterPro"/>
</dbReference>
<keyword evidence="4" id="KW-1185">Reference proteome</keyword>
<reference evidence="3 4" key="1">
    <citation type="journal article" date="2015" name="Genome Announc.">
        <title>Expanding the biotechnology potential of lactobacilli through comparative genomics of 213 strains and associated genera.</title>
        <authorList>
            <person name="Sun Z."/>
            <person name="Harris H.M."/>
            <person name="McCann A."/>
            <person name="Guo C."/>
            <person name="Argimon S."/>
            <person name="Zhang W."/>
            <person name="Yang X."/>
            <person name="Jeffery I.B."/>
            <person name="Cooney J.C."/>
            <person name="Kagawa T.F."/>
            <person name="Liu W."/>
            <person name="Song Y."/>
            <person name="Salvetti E."/>
            <person name="Wrobel A."/>
            <person name="Rasinkangas P."/>
            <person name="Parkhill J."/>
            <person name="Rea M.C."/>
            <person name="O'Sullivan O."/>
            <person name="Ritari J."/>
            <person name="Douillard F.P."/>
            <person name="Paul Ross R."/>
            <person name="Yang R."/>
            <person name="Briner A.E."/>
            <person name="Felis G.E."/>
            <person name="de Vos W.M."/>
            <person name="Barrangou R."/>
            <person name="Klaenhammer T.R."/>
            <person name="Caufield P.W."/>
            <person name="Cui Y."/>
            <person name="Zhang H."/>
            <person name="O'Toole P.W."/>
        </authorList>
    </citation>
    <scope>NUCLEOTIDE SEQUENCE [LARGE SCALE GENOMIC DNA]</scope>
    <source>
        <strain evidence="3 4">DSM 23037</strain>
    </source>
</reference>
<dbReference type="Pfam" id="PF09648">
    <property type="entry name" value="YycI"/>
    <property type="match status" value="1"/>
</dbReference>
<gene>
    <name evidence="3" type="ORF">FC86_GL001214</name>
</gene>
<protein>
    <recommendedName>
        <fullName evidence="2">Regulatory protein YycH-like domain-containing protein</fullName>
    </recommendedName>
</protein>
<dbReference type="Proteomes" id="UP000051378">
    <property type="component" value="Unassembled WGS sequence"/>
</dbReference>
<dbReference type="AlphaFoldDB" id="A0A0R2DV48"/>
<organism evidence="3 4">
    <name type="scientific">Holzapfeliella floricola DSM 23037 = JCM 16512</name>
    <dbReference type="NCBI Taxonomy" id="1423744"/>
    <lineage>
        <taxon>Bacteria</taxon>
        <taxon>Bacillati</taxon>
        <taxon>Bacillota</taxon>
        <taxon>Bacilli</taxon>
        <taxon>Lactobacillales</taxon>
        <taxon>Lactobacillaceae</taxon>
        <taxon>Holzapfeliella</taxon>
    </lineage>
</organism>
<dbReference type="Gene3D" id="2.40.128.690">
    <property type="entry name" value="YycH protein, domain 3-like"/>
    <property type="match status" value="1"/>
</dbReference>
<dbReference type="PATRIC" id="fig|1423744.4.peg.1245"/>
<dbReference type="InterPro" id="IPR018604">
    <property type="entry name" value="YycI-like"/>
</dbReference>
<proteinExistence type="predicted"/>
<keyword evidence="1" id="KW-0472">Membrane</keyword>
<keyword evidence="1" id="KW-0812">Transmembrane</keyword>
<evidence type="ECO:0000259" key="2">
    <source>
        <dbReference type="Pfam" id="PF09648"/>
    </source>
</evidence>
<dbReference type="OrthoDB" id="2135943at2"/>
<name>A0A0R2DV48_9LACO</name>
<evidence type="ECO:0000256" key="1">
    <source>
        <dbReference type="SAM" id="Phobius"/>
    </source>
</evidence>
<accession>A0A0R2DV48</accession>
<evidence type="ECO:0000313" key="3">
    <source>
        <dbReference type="EMBL" id="KRN04855.1"/>
    </source>
</evidence>
<comment type="caution">
    <text evidence="3">The sequence shown here is derived from an EMBL/GenBank/DDBJ whole genome shotgun (WGS) entry which is preliminary data.</text>
</comment>
<keyword evidence="1" id="KW-1133">Transmembrane helix</keyword>
<dbReference type="RefSeq" id="WP_056974166.1">
    <property type="nucleotide sequence ID" value="NZ_AYZL01000006.1"/>
</dbReference>
<sequence length="269" mass="30778">MDFRKIEYIFIAVFLFINIFLSISVQNPPFFENSSANSNDNTINSIQKDNISFPELSTTTDESQYLATRNLNSLANYNQYLKNQRVSYDTDKNVLTSQLNQVIHYQKESVANDLAQFMRNSENVIYGSEYVYAPELSTDTEVIFVQQLNLGQSKQMTGLIYDDKSQIRFQIKGNNITGYTQSYVNDLAQIGEKQATISQQSAIINLYSQKSISNNSKVNFLKLGYSPLYNTTIRGSEIYVPTWYVGVITNNDNRFFVKEVNAFDGKVMN</sequence>
<feature type="transmembrane region" description="Helical" evidence="1">
    <location>
        <begin position="7"/>
        <end position="25"/>
    </location>
</feature>
<dbReference type="STRING" id="1423744.FC86_GL001214"/>